<name>A0A4U1CGC5_9SPHI</name>
<organism evidence="1 2">
    <name type="scientific">Pedobacter frigoris</name>
    <dbReference type="NCBI Taxonomy" id="2571272"/>
    <lineage>
        <taxon>Bacteria</taxon>
        <taxon>Pseudomonadati</taxon>
        <taxon>Bacteroidota</taxon>
        <taxon>Sphingobacteriia</taxon>
        <taxon>Sphingobacteriales</taxon>
        <taxon>Sphingobacteriaceae</taxon>
        <taxon>Pedobacter</taxon>
    </lineage>
</organism>
<dbReference type="InterPro" id="IPR023214">
    <property type="entry name" value="HAD_sf"/>
</dbReference>
<dbReference type="InterPro" id="IPR036412">
    <property type="entry name" value="HAD-like_sf"/>
</dbReference>
<evidence type="ECO:0000313" key="2">
    <source>
        <dbReference type="Proteomes" id="UP000307244"/>
    </source>
</evidence>
<reference evidence="1 2" key="1">
    <citation type="submission" date="2019-04" db="EMBL/GenBank/DDBJ databases">
        <title>Pedobacter sp. RP-3-15 sp. nov., isolated from Arctic soil.</title>
        <authorList>
            <person name="Dahal R.H."/>
            <person name="Kim D.-U."/>
        </authorList>
    </citation>
    <scope>NUCLEOTIDE SEQUENCE [LARGE SCALE GENOMIC DNA]</scope>
    <source>
        <strain evidence="1 2">RP-3-15</strain>
    </source>
</reference>
<dbReference type="AlphaFoldDB" id="A0A4U1CGC5"/>
<dbReference type="OrthoDB" id="791795at2"/>
<protein>
    <submittedName>
        <fullName evidence="1">Haloacid dehalogenase</fullName>
    </submittedName>
</protein>
<keyword evidence="2" id="KW-1185">Reference proteome</keyword>
<sequence length="204" mass="23795">MAFQQYLKEKQAFIFELDDVIYPQKDYLLQVYYLFAQFIEYAEQISAAEIISEMQNLYFVEGSENIFEKTAAKFGIPEKYKVNFDLLFLSARLPLKLLIFNEVLSLLQAIVIERKQIFLLIDGDPGMQLNKIKQIEWNGLEQYLTVYFTAETSPKPSNESLTQILEKHNLEKERVLMIGEDEKDELCANNSGIEFLQVDKLLLP</sequence>
<comment type="caution">
    <text evidence="1">The sequence shown here is derived from an EMBL/GenBank/DDBJ whole genome shotgun (WGS) entry which is preliminary data.</text>
</comment>
<dbReference type="Pfam" id="PF13419">
    <property type="entry name" value="HAD_2"/>
    <property type="match status" value="1"/>
</dbReference>
<accession>A0A4U1CGC5</accession>
<dbReference type="Gene3D" id="1.10.150.520">
    <property type="match status" value="1"/>
</dbReference>
<dbReference type="Proteomes" id="UP000307244">
    <property type="component" value="Unassembled WGS sequence"/>
</dbReference>
<proteinExistence type="predicted"/>
<dbReference type="InterPro" id="IPR041492">
    <property type="entry name" value="HAD_2"/>
</dbReference>
<dbReference type="SUPFAM" id="SSF56784">
    <property type="entry name" value="HAD-like"/>
    <property type="match status" value="1"/>
</dbReference>
<gene>
    <name evidence="1" type="ORF">FA047_13165</name>
</gene>
<dbReference type="RefSeq" id="WP_136836520.1">
    <property type="nucleotide sequence ID" value="NZ_SWBQ01000003.1"/>
</dbReference>
<evidence type="ECO:0000313" key="1">
    <source>
        <dbReference type="EMBL" id="TKC06262.1"/>
    </source>
</evidence>
<dbReference type="Gene3D" id="3.40.50.1000">
    <property type="entry name" value="HAD superfamily/HAD-like"/>
    <property type="match status" value="1"/>
</dbReference>
<dbReference type="EMBL" id="SWBQ01000003">
    <property type="protein sequence ID" value="TKC06262.1"/>
    <property type="molecule type" value="Genomic_DNA"/>
</dbReference>